<keyword evidence="1" id="KW-0472">Membrane</keyword>
<accession>A0A6I2R6I5</accession>
<protein>
    <recommendedName>
        <fullName evidence="4">Metal-dependent hydrolase</fullName>
    </recommendedName>
</protein>
<name>A0A6I2R6I5_FLAPL</name>
<dbReference type="AlphaFoldDB" id="A0A6I2R6I5"/>
<organism evidence="2 3">
    <name type="scientific">Flavonifractor plautii</name>
    <name type="common">Fusobacterium plautii</name>
    <dbReference type="NCBI Taxonomy" id="292800"/>
    <lineage>
        <taxon>Bacteria</taxon>
        <taxon>Bacillati</taxon>
        <taxon>Bacillota</taxon>
        <taxon>Clostridia</taxon>
        <taxon>Eubacteriales</taxon>
        <taxon>Oscillospiraceae</taxon>
        <taxon>Flavonifractor</taxon>
    </lineage>
</organism>
<dbReference type="EMBL" id="WKPR01000027">
    <property type="protein sequence ID" value="MSB21781.1"/>
    <property type="molecule type" value="Genomic_DNA"/>
</dbReference>
<gene>
    <name evidence="2" type="ORF">GKE97_20085</name>
</gene>
<dbReference type="PANTHER" id="PTHR35531:SF1">
    <property type="entry name" value="INNER MEMBRANE PROTEIN YBCI-RELATED"/>
    <property type="match status" value="1"/>
</dbReference>
<evidence type="ECO:0000313" key="3">
    <source>
        <dbReference type="Proteomes" id="UP000434475"/>
    </source>
</evidence>
<sequence length="164" mass="17784">MLIGKTHLVGGLAAASVICQAAYLPLTEGLIFTTGCAVGSLFPDIDHESSTVGKWVKPLSTLLHKTVGHRTFFHWFFPYCLLAAILHMWKPGLDVVTMSVLTGVLTHLFLDALNPSGVPVLPGLKLHLLKIKTGSGFDKAIGTLLSLVAVTCFVYWVFCMIRGY</sequence>
<dbReference type="Pfam" id="PF04307">
    <property type="entry name" value="YdjM"/>
    <property type="match status" value="1"/>
</dbReference>
<dbReference type="InterPro" id="IPR016956">
    <property type="entry name" value="YdjM"/>
</dbReference>
<comment type="caution">
    <text evidence="2">The sequence shown here is derived from an EMBL/GenBank/DDBJ whole genome shotgun (WGS) entry which is preliminary data.</text>
</comment>
<dbReference type="PANTHER" id="PTHR35531">
    <property type="entry name" value="INNER MEMBRANE PROTEIN YBCI-RELATED"/>
    <property type="match status" value="1"/>
</dbReference>
<proteinExistence type="predicted"/>
<evidence type="ECO:0000313" key="2">
    <source>
        <dbReference type="EMBL" id="MSB21781.1"/>
    </source>
</evidence>
<evidence type="ECO:0000256" key="1">
    <source>
        <dbReference type="SAM" id="Phobius"/>
    </source>
</evidence>
<keyword evidence="1" id="KW-0812">Transmembrane</keyword>
<keyword evidence="1" id="KW-1133">Transmembrane helix</keyword>
<feature type="transmembrane region" description="Helical" evidence="1">
    <location>
        <begin position="72"/>
        <end position="89"/>
    </location>
</feature>
<reference evidence="2 3" key="1">
    <citation type="journal article" date="2019" name="Nat. Med.">
        <title>A library of human gut bacterial isolates paired with longitudinal multiomics data enables mechanistic microbiome research.</title>
        <authorList>
            <person name="Poyet M."/>
            <person name="Groussin M."/>
            <person name="Gibbons S.M."/>
            <person name="Avila-Pacheco J."/>
            <person name="Jiang X."/>
            <person name="Kearney S.M."/>
            <person name="Perrotta A.R."/>
            <person name="Berdy B."/>
            <person name="Zhao S."/>
            <person name="Lieberman T.D."/>
            <person name="Swanson P.K."/>
            <person name="Smith M."/>
            <person name="Roesemann S."/>
            <person name="Alexander J.E."/>
            <person name="Rich S.A."/>
            <person name="Livny J."/>
            <person name="Vlamakis H."/>
            <person name="Clish C."/>
            <person name="Bullock K."/>
            <person name="Deik A."/>
            <person name="Scott J."/>
            <person name="Pierce K.A."/>
            <person name="Xavier R.J."/>
            <person name="Alm E.J."/>
        </authorList>
    </citation>
    <scope>NUCLEOTIDE SEQUENCE [LARGE SCALE GENOMIC DNA]</scope>
    <source>
        <strain evidence="2 3">BIOML-A2</strain>
    </source>
</reference>
<dbReference type="PIRSF" id="PIRSF030780">
    <property type="entry name" value="Md_memb_hyd_prd"/>
    <property type="match status" value="1"/>
</dbReference>
<evidence type="ECO:0008006" key="4">
    <source>
        <dbReference type="Google" id="ProtNLM"/>
    </source>
</evidence>
<dbReference type="Proteomes" id="UP000434475">
    <property type="component" value="Unassembled WGS sequence"/>
</dbReference>
<dbReference type="InterPro" id="IPR007404">
    <property type="entry name" value="YdjM-like"/>
</dbReference>
<feature type="transmembrane region" description="Helical" evidence="1">
    <location>
        <begin position="141"/>
        <end position="161"/>
    </location>
</feature>